<keyword evidence="4" id="KW-1185">Reference proteome</keyword>
<proteinExistence type="predicted"/>
<evidence type="ECO:0000256" key="2">
    <source>
        <dbReference type="SAM" id="MobiDB-lite"/>
    </source>
</evidence>
<evidence type="ECO:0000256" key="1">
    <source>
        <dbReference type="SAM" id="Coils"/>
    </source>
</evidence>
<evidence type="ECO:0000313" key="4">
    <source>
        <dbReference type="Proteomes" id="UP001174677"/>
    </source>
</evidence>
<accession>A0ABQ9KC41</accession>
<protein>
    <submittedName>
        <fullName evidence="3">Uncharacterized protein</fullName>
    </submittedName>
</protein>
<dbReference type="EMBL" id="JARPOI010000025">
    <property type="protein sequence ID" value="KAJ9131534.1"/>
    <property type="molecule type" value="Genomic_DNA"/>
</dbReference>
<feature type="region of interest" description="Disordered" evidence="2">
    <location>
        <begin position="1"/>
        <end position="41"/>
    </location>
</feature>
<evidence type="ECO:0000313" key="3">
    <source>
        <dbReference type="EMBL" id="KAJ9131534.1"/>
    </source>
</evidence>
<organism evidence="3 4">
    <name type="scientific">Hevea brasiliensis</name>
    <name type="common">Para rubber tree</name>
    <name type="synonym">Siphonia brasiliensis</name>
    <dbReference type="NCBI Taxonomy" id="3981"/>
    <lineage>
        <taxon>Eukaryota</taxon>
        <taxon>Viridiplantae</taxon>
        <taxon>Streptophyta</taxon>
        <taxon>Embryophyta</taxon>
        <taxon>Tracheophyta</taxon>
        <taxon>Spermatophyta</taxon>
        <taxon>Magnoliopsida</taxon>
        <taxon>eudicotyledons</taxon>
        <taxon>Gunneridae</taxon>
        <taxon>Pentapetalae</taxon>
        <taxon>rosids</taxon>
        <taxon>fabids</taxon>
        <taxon>Malpighiales</taxon>
        <taxon>Euphorbiaceae</taxon>
        <taxon>Crotonoideae</taxon>
        <taxon>Micrandreae</taxon>
        <taxon>Hevea</taxon>
    </lineage>
</organism>
<keyword evidence="1" id="KW-0175">Coiled coil</keyword>
<gene>
    <name evidence="3" type="ORF">P3X46_035189</name>
</gene>
<feature type="coiled-coil region" evidence="1">
    <location>
        <begin position="318"/>
        <end position="478"/>
    </location>
</feature>
<name>A0ABQ9KC41_HEVBR</name>
<sequence length="623" mass="72189">MAKKKLTHPSQNPKQDTPQVHSQSPAMTRQQSTMEEPEEKLQNLKSLNSILLKETLERRQQVESLMQAKEGLETQLARTGTEMAYLENLLTRATEDRLSLEIEKGLFCVFIKTKVNEMGVIVEGLVREKREKEIESGLLKAEVNGLLANLESEREKLSRACGERDLLRFDLDNWEKETNGLKEKVIEMEEKEIKTEEEIRKLKVRYAQSIKQNKETEKEIEKVKNLRDVAEKKLAEKVKEIEGLNGEMEEIVRKKAGIEMENSGQKVKITELEKDASELNEIISTLRKEEGVLREKVLELEKSFHEAIEKAKVIAMEFDALMEEKQIKERTIESLMEQMDSSEKLIKTLNIEMKDKDELIEKLMREKIEIDDVKISKEREIVELHEELAGLRDAMFAMQESIKNQEGKNKQLASEVSHYRDAFERVRLDRDNAQIDLDEEKKNTINLRSKVLEMKKRIEETVEEFVKMKNERDNLFEEKKEMECHVGLLKKEKDLVQRNLCEAQQEIDDLRTKMESTSSNSERALSMLKNTAALIRRSNDGKEEVSITEKKRDDVTEPYATELEFIKNAFRNKETVVEEMKQHVKFLQNSLADAHKKKGLWAIVSSATTFLAAASVAYIARAG</sequence>
<dbReference type="Proteomes" id="UP001174677">
    <property type="component" value="Unassembled WGS sequence"/>
</dbReference>
<feature type="compositionally biased region" description="Polar residues" evidence="2">
    <location>
        <begin position="8"/>
        <end position="34"/>
    </location>
</feature>
<reference evidence="3 4" key="1">
    <citation type="journal article" date="2023" name="Plant Biotechnol. J.">
        <title>Chromosome-level wild Hevea brasiliensis genome provides new tools for genomic-assisted breeding and valuable loci to elevate rubber yield.</title>
        <authorList>
            <person name="Cheng H."/>
            <person name="Song X."/>
            <person name="Hu Y."/>
            <person name="Wu T."/>
            <person name="Yang Q."/>
            <person name="An Z."/>
            <person name="Feng S."/>
            <person name="Deng Z."/>
            <person name="Wu W."/>
            <person name="Zeng X."/>
            <person name="Tu M."/>
            <person name="Wang X."/>
            <person name="Huang H."/>
        </authorList>
    </citation>
    <scope>NUCLEOTIDE SEQUENCE [LARGE SCALE GENOMIC DNA]</scope>
    <source>
        <strain evidence="3">MT/VB/25A 57/8</strain>
    </source>
</reference>
<comment type="caution">
    <text evidence="3">The sequence shown here is derived from an EMBL/GenBank/DDBJ whole genome shotgun (WGS) entry which is preliminary data.</text>
</comment>
<feature type="coiled-coil region" evidence="1">
    <location>
        <begin position="140"/>
        <end position="289"/>
    </location>
</feature>